<evidence type="ECO:0000313" key="1">
    <source>
        <dbReference type="EMBL" id="KAK7833553.1"/>
    </source>
</evidence>
<evidence type="ECO:0000313" key="2">
    <source>
        <dbReference type="Proteomes" id="UP000237347"/>
    </source>
</evidence>
<dbReference type="EMBL" id="PKMF04000404">
    <property type="protein sequence ID" value="KAK7833553.1"/>
    <property type="molecule type" value="Genomic_DNA"/>
</dbReference>
<keyword evidence="2" id="KW-1185">Reference proteome</keyword>
<organism evidence="1 2">
    <name type="scientific">Quercus suber</name>
    <name type="common">Cork oak</name>
    <dbReference type="NCBI Taxonomy" id="58331"/>
    <lineage>
        <taxon>Eukaryota</taxon>
        <taxon>Viridiplantae</taxon>
        <taxon>Streptophyta</taxon>
        <taxon>Embryophyta</taxon>
        <taxon>Tracheophyta</taxon>
        <taxon>Spermatophyta</taxon>
        <taxon>Magnoliopsida</taxon>
        <taxon>eudicotyledons</taxon>
        <taxon>Gunneridae</taxon>
        <taxon>Pentapetalae</taxon>
        <taxon>rosids</taxon>
        <taxon>fabids</taxon>
        <taxon>Fagales</taxon>
        <taxon>Fagaceae</taxon>
        <taxon>Quercus</taxon>
    </lineage>
</organism>
<accession>A0AAW0K2T7</accession>
<protein>
    <submittedName>
        <fullName evidence="1">Wall-associated receptor kinase-like 20</fullName>
    </submittedName>
</protein>
<comment type="caution">
    <text evidence="1">The sequence shown here is derived from an EMBL/GenBank/DDBJ whole genome shotgun (WGS) entry which is preliminary data.</text>
</comment>
<dbReference type="GO" id="GO:0016301">
    <property type="term" value="F:kinase activity"/>
    <property type="evidence" value="ECO:0007669"/>
    <property type="project" value="UniProtKB-KW"/>
</dbReference>
<dbReference type="AlphaFoldDB" id="A0AAW0K2T7"/>
<proteinExistence type="predicted"/>
<sequence length="186" mass="20987">MNAKRYALATEQIEGGLDLYVRVKLSDIELTKRDCEPCGTTIIPYPLSIRPDCGDPMYSHFNCNDTTGQVSFGLAGGTYPFTIIHPEEQTFTIRVDNYTAIDVVRKLLELNHLPFNVTKSYLSSKDGWLGEVEIRWKPPLSPICNSVKDCDDWPHSTCHIMKGRTKRCICNTEFQCDPSNFSCTPG</sequence>
<dbReference type="Proteomes" id="UP000237347">
    <property type="component" value="Unassembled WGS sequence"/>
</dbReference>
<gene>
    <name evidence="1" type="primary">WAKL20_0</name>
    <name evidence="1" type="ORF">CFP56_025526</name>
</gene>
<name>A0AAW0K2T7_QUESU</name>
<reference evidence="1 2" key="1">
    <citation type="journal article" date="2018" name="Sci. Data">
        <title>The draft genome sequence of cork oak.</title>
        <authorList>
            <person name="Ramos A.M."/>
            <person name="Usie A."/>
            <person name="Barbosa P."/>
            <person name="Barros P.M."/>
            <person name="Capote T."/>
            <person name="Chaves I."/>
            <person name="Simoes F."/>
            <person name="Abreu I."/>
            <person name="Carrasquinho I."/>
            <person name="Faro C."/>
            <person name="Guimaraes J.B."/>
            <person name="Mendonca D."/>
            <person name="Nobrega F."/>
            <person name="Rodrigues L."/>
            <person name="Saibo N.J.M."/>
            <person name="Varela M.C."/>
            <person name="Egas C."/>
            <person name="Matos J."/>
            <person name="Miguel C.M."/>
            <person name="Oliveira M.M."/>
            <person name="Ricardo C.P."/>
            <person name="Goncalves S."/>
        </authorList>
    </citation>
    <scope>NUCLEOTIDE SEQUENCE [LARGE SCALE GENOMIC DNA]</scope>
    <source>
        <strain evidence="2">cv. HL8</strain>
    </source>
</reference>